<dbReference type="InterPro" id="IPR020472">
    <property type="entry name" value="WD40_PAC1"/>
</dbReference>
<protein>
    <submittedName>
        <fullName evidence="7">Serine/threonine-protein kinase VPS15-like</fullName>
    </submittedName>
</protein>
<feature type="repeat" description="WD" evidence="4">
    <location>
        <begin position="116"/>
        <end position="148"/>
    </location>
</feature>
<reference evidence="6" key="1">
    <citation type="journal article" date="2013" name="Nat. Biotechnol.">
        <title>Draft genome sequence of chickpea (Cicer arietinum) provides a resource for trait improvement.</title>
        <authorList>
            <person name="Varshney R.K."/>
            <person name="Song C."/>
            <person name="Saxena R.K."/>
            <person name="Azam S."/>
            <person name="Yu S."/>
            <person name="Sharpe A.G."/>
            <person name="Cannon S."/>
            <person name="Baek J."/>
            <person name="Rosen B.D."/>
            <person name="Tar'an B."/>
            <person name="Millan T."/>
            <person name="Zhang X."/>
            <person name="Ramsay L.D."/>
            <person name="Iwata A."/>
            <person name="Wang Y."/>
            <person name="Nelson W."/>
            <person name="Farmer A.D."/>
            <person name="Gaur P.M."/>
            <person name="Soderlund C."/>
            <person name="Penmetsa R.V."/>
            <person name="Xu C."/>
            <person name="Bharti A.K."/>
            <person name="He W."/>
            <person name="Winter P."/>
            <person name="Zhao S."/>
            <person name="Hane J.K."/>
            <person name="Carrasquilla-Garcia N."/>
            <person name="Condie J.A."/>
            <person name="Upadhyaya H.D."/>
            <person name="Luo M.C."/>
            <person name="Thudi M."/>
            <person name="Gowda C.L."/>
            <person name="Singh N.P."/>
            <person name="Lichtenzveig J."/>
            <person name="Gali K.K."/>
            <person name="Rubio J."/>
            <person name="Nadarajan N."/>
            <person name="Dolezel J."/>
            <person name="Bansal K.C."/>
            <person name="Xu X."/>
            <person name="Edwards D."/>
            <person name="Zhang G."/>
            <person name="Kahl G."/>
            <person name="Gil J."/>
            <person name="Singh K.B."/>
            <person name="Datta S.K."/>
            <person name="Jackson S.A."/>
            <person name="Wang J."/>
            <person name="Cook D.R."/>
        </authorList>
    </citation>
    <scope>NUCLEOTIDE SEQUENCE [LARGE SCALE GENOMIC DNA]</scope>
    <source>
        <strain evidence="6">cv. CDC Frontier</strain>
    </source>
</reference>
<dbReference type="InterPro" id="IPR015943">
    <property type="entry name" value="WD40/YVTN_repeat-like_dom_sf"/>
</dbReference>
<evidence type="ECO:0000256" key="1">
    <source>
        <dbReference type="ARBA" id="ARBA00022574"/>
    </source>
</evidence>
<keyword evidence="1 4" id="KW-0853">WD repeat</keyword>
<dbReference type="GO" id="GO:0006623">
    <property type="term" value="P:protein targeting to vacuole"/>
    <property type="evidence" value="ECO:0007669"/>
    <property type="project" value="TreeGrafter"/>
</dbReference>
<keyword evidence="2" id="KW-0677">Repeat</keyword>
<feature type="repeat" description="WD" evidence="4">
    <location>
        <begin position="502"/>
        <end position="519"/>
    </location>
</feature>
<dbReference type="GeneID" id="101489812"/>
<dbReference type="PRINTS" id="PR00320">
    <property type="entry name" value="GPROTEINBRPT"/>
</dbReference>
<accession>A0A1S2Z0Y9</accession>
<dbReference type="GO" id="GO:0034271">
    <property type="term" value="C:phosphatidylinositol 3-kinase complex, class III, type I"/>
    <property type="evidence" value="ECO:0007669"/>
    <property type="project" value="TreeGrafter"/>
</dbReference>
<gene>
    <name evidence="7" type="primary">LOC101489812</name>
</gene>
<dbReference type="Proteomes" id="UP000087171">
    <property type="component" value="Chromosome Ca8"/>
</dbReference>
<dbReference type="GO" id="GO:0000166">
    <property type="term" value="F:nucleotide binding"/>
    <property type="evidence" value="ECO:0007669"/>
    <property type="project" value="UniProtKB-KW"/>
</dbReference>
<organism evidence="6 7">
    <name type="scientific">Cicer arietinum</name>
    <name type="common">Chickpea</name>
    <name type="synonym">Garbanzo</name>
    <dbReference type="NCBI Taxonomy" id="3827"/>
    <lineage>
        <taxon>Eukaryota</taxon>
        <taxon>Viridiplantae</taxon>
        <taxon>Streptophyta</taxon>
        <taxon>Embryophyta</taxon>
        <taxon>Tracheophyta</taxon>
        <taxon>Spermatophyta</taxon>
        <taxon>Magnoliopsida</taxon>
        <taxon>eudicotyledons</taxon>
        <taxon>Gunneridae</taxon>
        <taxon>Pentapetalae</taxon>
        <taxon>rosids</taxon>
        <taxon>fabids</taxon>
        <taxon>Fabales</taxon>
        <taxon>Fabaceae</taxon>
        <taxon>Papilionoideae</taxon>
        <taxon>50 kb inversion clade</taxon>
        <taxon>NPAAA clade</taxon>
        <taxon>Hologalegina</taxon>
        <taxon>IRL clade</taxon>
        <taxon>Cicereae</taxon>
        <taxon>Cicer</taxon>
    </lineage>
</organism>
<evidence type="ECO:0000313" key="7">
    <source>
        <dbReference type="RefSeq" id="XP_004513055.1"/>
    </source>
</evidence>
<feature type="region of interest" description="Disordered" evidence="5">
    <location>
        <begin position="362"/>
        <end position="382"/>
    </location>
</feature>
<dbReference type="GO" id="GO:0034272">
    <property type="term" value="C:phosphatidylinositol 3-kinase complex, class III, type II"/>
    <property type="evidence" value="ECO:0007669"/>
    <property type="project" value="TreeGrafter"/>
</dbReference>
<evidence type="ECO:0000313" key="6">
    <source>
        <dbReference type="Proteomes" id="UP000087171"/>
    </source>
</evidence>
<dbReference type="KEGG" id="cam:101489812"/>
<dbReference type="PROSITE" id="PS50294">
    <property type="entry name" value="WD_REPEATS_REGION"/>
    <property type="match status" value="2"/>
</dbReference>
<dbReference type="AlphaFoldDB" id="A0A1S2Z0Y9"/>
<dbReference type="InterPro" id="IPR001680">
    <property type="entry name" value="WD40_rpt"/>
</dbReference>
<name>A0A1S2Z0Y9_CICAR</name>
<keyword evidence="6" id="KW-1185">Reference proteome</keyword>
<evidence type="ECO:0000256" key="3">
    <source>
        <dbReference type="ARBA" id="ARBA00022741"/>
    </source>
</evidence>
<dbReference type="PROSITE" id="PS50082">
    <property type="entry name" value="WD_REPEATS_2"/>
    <property type="match status" value="2"/>
</dbReference>
<proteinExistence type="predicted"/>
<dbReference type="GO" id="GO:0071561">
    <property type="term" value="C:nucleus-vacuole junction"/>
    <property type="evidence" value="ECO:0007669"/>
    <property type="project" value="TreeGrafter"/>
</dbReference>
<dbReference type="SUPFAM" id="SSF50978">
    <property type="entry name" value="WD40 repeat-like"/>
    <property type="match status" value="1"/>
</dbReference>
<dbReference type="GO" id="GO:0004674">
    <property type="term" value="F:protein serine/threonine kinase activity"/>
    <property type="evidence" value="ECO:0007669"/>
    <property type="project" value="InterPro"/>
</dbReference>
<dbReference type="InterPro" id="IPR036322">
    <property type="entry name" value="WD40_repeat_dom_sf"/>
</dbReference>
<dbReference type="STRING" id="3827.A0A1S2Z0Y9"/>
<dbReference type="PaxDb" id="3827-XP_004513055.1"/>
<evidence type="ECO:0000256" key="4">
    <source>
        <dbReference type="PROSITE-ProRule" id="PRU00221"/>
    </source>
</evidence>
<evidence type="ECO:0000256" key="2">
    <source>
        <dbReference type="ARBA" id="ARBA00022737"/>
    </source>
</evidence>
<dbReference type="InterPro" id="IPR045162">
    <property type="entry name" value="Vps15-like"/>
</dbReference>
<dbReference type="GO" id="GO:0005770">
    <property type="term" value="C:late endosome"/>
    <property type="evidence" value="ECO:0007669"/>
    <property type="project" value="TreeGrafter"/>
</dbReference>
<sequence>MNKSHSQQSDSEKLQFSGFISPTFSNVNSLTYQKPSEGIPLYSFNVDRRRLGIPSAASDWIGEKSESEFESKFESEFESKFESEFETEFESEFGSFGRTSIPNSGWRPRGVLVQHLEEHRSTVNEIAVSSDNSFFATASDDSTVKIWDSKKLEKEILLKSKLTYHVEGNRALCVAIVQNSSQVVVGSCNGFIHMFSVDNYSGNELKCNTKEGAVINLLNCHVDNHSIMYSTQNCGIHLWDIRSNSNNWSLKSNLDEGYILSLASGTCSNWFVSGSSRGVITLWDLRFLLPVNSWKYFHECPIEKICHFIPSINASLTSTTKPLVYVAAGCNEVSLWNAENGTCHQVLRTFNYEGDAEMSHTALAESSSKANSQSDERRKINRKYRVDELNEPPRHYRLPGIRTLLSLPGGDLLTGGTDLKIRRWDHYSPERSYCVCGPNLKGVGNDFFYKTESSSGVEVVQETKRHPFATKLTQKAILAAAATDSGGCHRDSIVSLASVKLNQRLLLSSGRDGAIKVWK</sequence>
<dbReference type="SMART" id="SM00320">
    <property type="entry name" value="WD40"/>
    <property type="match status" value="5"/>
</dbReference>
<dbReference type="GO" id="GO:0016236">
    <property type="term" value="P:macroautophagy"/>
    <property type="evidence" value="ECO:0007669"/>
    <property type="project" value="InterPro"/>
</dbReference>
<dbReference type="PANTHER" id="PTHR17583:SF0">
    <property type="entry name" value="PHOSPHOINOSITIDE 3-KINASE REGULATORY SUBUNIT 4"/>
    <property type="match status" value="1"/>
</dbReference>
<dbReference type="OrthoDB" id="1725201at2759"/>
<keyword evidence="3" id="KW-0547">Nucleotide-binding</keyword>
<dbReference type="RefSeq" id="XP_004513055.1">
    <property type="nucleotide sequence ID" value="XM_004512998.3"/>
</dbReference>
<reference evidence="7" key="2">
    <citation type="submission" date="2025-08" db="UniProtKB">
        <authorList>
            <consortium name="RefSeq"/>
        </authorList>
    </citation>
    <scope>IDENTIFICATION</scope>
    <source>
        <tissue evidence="7">Etiolated seedlings</tissue>
    </source>
</reference>
<dbReference type="GO" id="GO:0045324">
    <property type="term" value="P:late endosome to vacuole transport"/>
    <property type="evidence" value="ECO:0007669"/>
    <property type="project" value="InterPro"/>
</dbReference>
<dbReference type="eggNOG" id="KOG1240">
    <property type="taxonomic scope" value="Eukaryota"/>
</dbReference>
<dbReference type="Pfam" id="PF00400">
    <property type="entry name" value="WD40"/>
    <property type="match status" value="2"/>
</dbReference>
<dbReference type="PANTHER" id="PTHR17583">
    <property type="entry name" value="PHOSPHOINOSITIDE 3-KINASE REGULATORY SUBUNIT 4"/>
    <property type="match status" value="1"/>
</dbReference>
<dbReference type="Gene3D" id="2.130.10.10">
    <property type="entry name" value="YVTN repeat-like/Quinoprotein amine dehydrogenase"/>
    <property type="match status" value="2"/>
</dbReference>
<evidence type="ECO:0000256" key="5">
    <source>
        <dbReference type="SAM" id="MobiDB-lite"/>
    </source>
</evidence>
<feature type="compositionally biased region" description="Polar residues" evidence="5">
    <location>
        <begin position="364"/>
        <end position="373"/>
    </location>
</feature>